<organism evidence="7 8">
    <name type="scientific">Paralvinella palmiformis</name>
    <dbReference type="NCBI Taxonomy" id="53620"/>
    <lineage>
        <taxon>Eukaryota</taxon>
        <taxon>Metazoa</taxon>
        <taxon>Spiralia</taxon>
        <taxon>Lophotrochozoa</taxon>
        <taxon>Annelida</taxon>
        <taxon>Polychaeta</taxon>
        <taxon>Sedentaria</taxon>
        <taxon>Canalipalpata</taxon>
        <taxon>Terebellida</taxon>
        <taxon>Terebelliformia</taxon>
        <taxon>Alvinellidae</taxon>
        <taxon>Paralvinella</taxon>
    </lineage>
</organism>
<dbReference type="GO" id="GO:0030620">
    <property type="term" value="F:U2 snRNA binding"/>
    <property type="evidence" value="ECO:0007669"/>
    <property type="project" value="InterPro"/>
</dbReference>
<accession>A0AAD9N3X7</accession>
<dbReference type="InterPro" id="IPR001611">
    <property type="entry name" value="Leu-rich_rpt"/>
</dbReference>
<dbReference type="PROSITE" id="PS51450">
    <property type="entry name" value="LRR"/>
    <property type="match status" value="1"/>
</dbReference>
<dbReference type="PANTHER" id="PTHR10552:SF6">
    <property type="entry name" value="U2 SMALL NUCLEAR RIBONUCLEOPROTEIN A"/>
    <property type="match status" value="1"/>
</dbReference>
<dbReference type="FunFam" id="3.80.10.10:FF:000026">
    <property type="entry name" value="U2 small nuclear ribonucleoprotein A"/>
    <property type="match status" value="1"/>
</dbReference>
<comment type="subcellular location">
    <subcellularLocation>
        <location evidence="1">Nucleus</location>
    </subcellularLocation>
</comment>
<dbReference type="AlphaFoldDB" id="A0AAD9N3X7"/>
<keyword evidence="2" id="KW-0433">Leucine-rich repeat</keyword>
<reference evidence="7" key="1">
    <citation type="journal article" date="2023" name="Mol. Biol. Evol.">
        <title>Third-Generation Sequencing Reveals the Adaptive Role of the Epigenome in Three Deep-Sea Polychaetes.</title>
        <authorList>
            <person name="Perez M."/>
            <person name="Aroh O."/>
            <person name="Sun Y."/>
            <person name="Lan Y."/>
            <person name="Juniper S.K."/>
            <person name="Young C.R."/>
            <person name="Angers B."/>
            <person name="Qian P.Y."/>
        </authorList>
    </citation>
    <scope>NUCLEOTIDE SEQUENCE</scope>
    <source>
        <strain evidence="7">P08H-3</strain>
    </source>
</reference>
<dbReference type="GO" id="GO:0000398">
    <property type="term" value="P:mRNA splicing, via spliceosome"/>
    <property type="evidence" value="ECO:0007669"/>
    <property type="project" value="InterPro"/>
</dbReference>
<dbReference type="InterPro" id="IPR032675">
    <property type="entry name" value="LRR_dom_sf"/>
</dbReference>
<dbReference type="Pfam" id="PF14580">
    <property type="entry name" value="LRR_9"/>
    <property type="match status" value="1"/>
</dbReference>
<gene>
    <name evidence="7" type="ORF">LSH36_218g02001</name>
</gene>
<evidence type="ECO:0000256" key="2">
    <source>
        <dbReference type="ARBA" id="ARBA00022614"/>
    </source>
</evidence>
<dbReference type="PANTHER" id="PTHR10552">
    <property type="entry name" value="U2 SMALL NUCLEAR RIBONUCLEOPROTEIN A"/>
    <property type="match status" value="1"/>
</dbReference>
<comment type="caution">
    <text evidence="7">The sequence shown here is derived from an EMBL/GenBank/DDBJ whole genome shotgun (WGS) entry which is preliminary data.</text>
</comment>
<dbReference type="Gene3D" id="3.80.10.10">
    <property type="entry name" value="Ribonuclease Inhibitor"/>
    <property type="match status" value="1"/>
</dbReference>
<evidence type="ECO:0000313" key="7">
    <source>
        <dbReference type="EMBL" id="KAK2156232.1"/>
    </source>
</evidence>
<feature type="region of interest" description="Disordered" evidence="6">
    <location>
        <begin position="237"/>
        <end position="267"/>
    </location>
</feature>
<proteinExistence type="inferred from homology"/>
<sequence>MVKLTPELIEQAGQYSNPLRDRELDLRGYKIPVIENLGATLDQFDTIDLSDNEVRKVDGFPLLKRLKCLLLNNNRIVRIGEHLEEQVPNLEMLILTNNNIQDLVDLDNLATNKNLKYLSLMRNPVTTKRHYRLYAIHKLPSLRLLDFQKIKQREKEAAAQMFKGKKGQALAKDMTKRTKTFVPGAGLGAAAARPGAGGEAATAKPEPLRPDVEAIKKAIANAKTLEEVERLNHLLQSGQIPGQESNNHHNGMDDEQKEEIEILLKRT</sequence>
<evidence type="ECO:0000256" key="5">
    <source>
        <dbReference type="ARBA" id="ARBA00024196"/>
    </source>
</evidence>
<dbReference type="GO" id="GO:0005686">
    <property type="term" value="C:U2 snRNP"/>
    <property type="evidence" value="ECO:0007669"/>
    <property type="project" value="TreeGrafter"/>
</dbReference>
<dbReference type="EMBL" id="JAODUP010000218">
    <property type="protein sequence ID" value="KAK2156232.1"/>
    <property type="molecule type" value="Genomic_DNA"/>
</dbReference>
<dbReference type="InterPro" id="IPR044640">
    <property type="entry name" value="RU2A"/>
</dbReference>
<name>A0AAD9N3X7_9ANNE</name>
<comment type="similarity">
    <text evidence="5">Belongs to the U2 small nuclear ribonucleoprotein A family.</text>
</comment>
<feature type="compositionally biased region" description="Basic and acidic residues" evidence="6">
    <location>
        <begin position="246"/>
        <end position="267"/>
    </location>
</feature>
<evidence type="ECO:0000256" key="3">
    <source>
        <dbReference type="ARBA" id="ARBA00022737"/>
    </source>
</evidence>
<evidence type="ECO:0000256" key="4">
    <source>
        <dbReference type="ARBA" id="ARBA00023242"/>
    </source>
</evidence>
<evidence type="ECO:0000313" key="8">
    <source>
        <dbReference type="Proteomes" id="UP001208570"/>
    </source>
</evidence>
<evidence type="ECO:0000256" key="6">
    <source>
        <dbReference type="SAM" id="MobiDB-lite"/>
    </source>
</evidence>
<keyword evidence="3" id="KW-0677">Repeat</keyword>
<keyword evidence="8" id="KW-1185">Reference proteome</keyword>
<evidence type="ECO:0000256" key="1">
    <source>
        <dbReference type="ARBA" id="ARBA00004123"/>
    </source>
</evidence>
<dbReference type="Proteomes" id="UP001208570">
    <property type="component" value="Unassembled WGS sequence"/>
</dbReference>
<protein>
    <submittedName>
        <fullName evidence="7">Uncharacterized protein</fullName>
    </submittedName>
</protein>
<dbReference type="SUPFAM" id="SSF52058">
    <property type="entry name" value="L domain-like"/>
    <property type="match status" value="1"/>
</dbReference>
<keyword evidence="4" id="KW-0539">Nucleus</keyword>